<dbReference type="InterPro" id="IPR050312">
    <property type="entry name" value="IolE/XylAMocC-like"/>
</dbReference>
<proteinExistence type="predicted"/>
<dbReference type="InterPro" id="IPR036237">
    <property type="entry name" value="Xyl_isomerase-like_sf"/>
</dbReference>
<dbReference type="GO" id="GO:0016853">
    <property type="term" value="F:isomerase activity"/>
    <property type="evidence" value="ECO:0007669"/>
    <property type="project" value="UniProtKB-KW"/>
</dbReference>
<comment type="caution">
    <text evidence="2">The sequence shown here is derived from an EMBL/GenBank/DDBJ whole genome shotgun (WGS) entry which is preliminary data.</text>
</comment>
<gene>
    <name evidence="2" type="ORF">GGR00_003099</name>
</gene>
<sequence>MIGIIKSSLPDGRKLSALQALEAARQLGLQGLLFNSLFDISPTLDPAELAAARAEADRLGLEISSMLGIVNPALPARSQPIVDAGGGDLETGIGRLVELAAGIGIHDMFFIIGMIEDRFEAPVSWQAQVDGVSDLLARCAPLLRRNGSKLLLKTHEEITTAEVAALVEKVGPDVVGVAFDPVNVLCRLEDPVAAARRIAPHATQIYVDDAVLRFQENGIRRFLAPLGEGFVDWDAIMPQIPDAKVWIEMHSGQFAMPVFDAEWLRVQPEVALAEFAVVLAMAAKFGAQDEPWDQAAPVARLPQALQRLLPR</sequence>
<name>A0A7X0F8W2_9HYPH</name>
<evidence type="ECO:0000313" key="2">
    <source>
        <dbReference type="EMBL" id="MBB6355297.1"/>
    </source>
</evidence>
<dbReference type="AlphaFoldDB" id="A0A7X0F8W2"/>
<accession>A0A7X0F8W2</accession>
<feature type="domain" description="Xylose isomerase-like TIM barrel" evidence="1">
    <location>
        <begin position="21"/>
        <end position="241"/>
    </location>
</feature>
<dbReference type="EMBL" id="JACHOU010000007">
    <property type="protein sequence ID" value="MBB6355297.1"/>
    <property type="molecule type" value="Genomic_DNA"/>
</dbReference>
<organism evidence="2 3">
    <name type="scientific">Aminobacter aganoensis</name>
    <dbReference type="NCBI Taxonomy" id="83264"/>
    <lineage>
        <taxon>Bacteria</taxon>
        <taxon>Pseudomonadati</taxon>
        <taxon>Pseudomonadota</taxon>
        <taxon>Alphaproteobacteria</taxon>
        <taxon>Hyphomicrobiales</taxon>
        <taxon>Phyllobacteriaceae</taxon>
        <taxon>Aminobacter</taxon>
    </lineage>
</organism>
<protein>
    <submittedName>
        <fullName evidence="2">Sugar phosphate isomerase/epimerase</fullName>
    </submittedName>
</protein>
<keyword evidence="2" id="KW-0413">Isomerase</keyword>
<keyword evidence="3" id="KW-1185">Reference proteome</keyword>
<evidence type="ECO:0000313" key="3">
    <source>
        <dbReference type="Proteomes" id="UP000536262"/>
    </source>
</evidence>
<dbReference type="Proteomes" id="UP000536262">
    <property type="component" value="Unassembled WGS sequence"/>
</dbReference>
<dbReference type="InterPro" id="IPR013022">
    <property type="entry name" value="Xyl_isomerase-like_TIM-brl"/>
</dbReference>
<reference evidence="2 3" key="1">
    <citation type="submission" date="2020-08" db="EMBL/GenBank/DDBJ databases">
        <title>Genomic Encyclopedia of Type Strains, Phase IV (KMG-IV): sequencing the most valuable type-strain genomes for metagenomic binning, comparative biology and taxonomic classification.</title>
        <authorList>
            <person name="Goeker M."/>
        </authorList>
    </citation>
    <scope>NUCLEOTIDE SEQUENCE [LARGE SCALE GENOMIC DNA]</scope>
    <source>
        <strain evidence="2 3">DSM 7051</strain>
    </source>
</reference>
<dbReference type="SUPFAM" id="SSF51658">
    <property type="entry name" value="Xylose isomerase-like"/>
    <property type="match status" value="1"/>
</dbReference>
<dbReference type="PANTHER" id="PTHR12110:SF53">
    <property type="entry name" value="BLR5974 PROTEIN"/>
    <property type="match status" value="1"/>
</dbReference>
<dbReference type="RefSeq" id="WP_184699886.1">
    <property type="nucleotide sequence ID" value="NZ_BAABEG010000001.1"/>
</dbReference>
<dbReference type="Gene3D" id="3.20.20.150">
    <property type="entry name" value="Divalent-metal-dependent TIM barrel enzymes"/>
    <property type="match status" value="1"/>
</dbReference>
<dbReference type="Pfam" id="PF01261">
    <property type="entry name" value="AP_endonuc_2"/>
    <property type="match status" value="1"/>
</dbReference>
<dbReference type="PANTHER" id="PTHR12110">
    <property type="entry name" value="HYDROXYPYRUVATE ISOMERASE"/>
    <property type="match status" value="1"/>
</dbReference>
<evidence type="ECO:0000259" key="1">
    <source>
        <dbReference type="Pfam" id="PF01261"/>
    </source>
</evidence>